<dbReference type="InterPro" id="IPR022635">
    <property type="entry name" value="DNA_polIII_beta_C"/>
</dbReference>
<evidence type="ECO:0000256" key="9">
    <source>
        <dbReference type="ARBA" id="ARBA00023125"/>
    </source>
</evidence>
<sequence>MKIVIQKNLLNNALINLVAFTEKKDASAVTSNILIIAKENILNLKATDFEIGLCINIKEVNIQVQGISCVNGNLLLNILKGLKDGEIILEIMNNFLFIRQNRSKFKLPLSNPENFPSFEGIDNKKSFNINSLNFARSLKKIFPTIDVNNPQYSLNGALIDIKENYINLVGTDTKRLGLYRINLNQNLENNQIIIPKKAINEIQKLFFEDVEIYYDENILIAKNENFEFFTKLINKKFPNYEKVIPTEFSQSIMIPRDKFLEGMKTIGIICDKMKITIKSNSILFESISENNSEAKTEIDFENNLNEDIILRVTNKFIFDFLNNIEETEFKLDYKSTESAFVLSSNEFISVIMPTII</sequence>
<evidence type="ECO:0000256" key="5">
    <source>
        <dbReference type="ARBA" id="ARBA00022679"/>
    </source>
</evidence>
<dbReference type="InterPro" id="IPR001001">
    <property type="entry name" value="DNA_polIII_beta"/>
</dbReference>
<dbReference type="GO" id="GO:0006271">
    <property type="term" value="P:DNA strand elongation involved in DNA replication"/>
    <property type="evidence" value="ECO:0007669"/>
    <property type="project" value="TreeGrafter"/>
</dbReference>
<evidence type="ECO:0000256" key="4">
    <source>
        <dbReference type="ARBA" id="ARBA00022490"/>
    </source>
</evidence>
<keyword evidence="4" id="KW-0963">Cytoplasm</keyword>
<accession>A0A2I1N9M7</accession>
<dbReference type="GO" id="GO:0008408">
    <property type="term" value="F:3'-5' exonuclease activity"/>
    <property type="evidence" value="ECO:0007669"/>
    <property type="project" value="InterPro"/>
</dbReference>
<feature type="domain" description="DNA polymerase III beta sliding clamp N-terminal" evidence="12">
    <location>
        <begin position="1"/>
        <end position="117"/>
    </location>
</feature>
<keyword evidence="5" id="KW-0808">Transferase</keyword>
<protein>
    <recommendedName>
        <fullName evidence="3">Beta sliding clamp</fullName>
    </recommendedName>
    <alternativeName>
        <fullName evidence="11">Beta-clamp processivity factor</fullName>
    </alternativeName>
    <alternativeName>
        <fullName evidence="10">DNA polymerase III beta sliding clamp subunit</fullName>
    </alternativeName>
</protein>
<organism evidence="15 16">
    <name type="scientific">Campylobacter ureolyticus</name>
    <dbReference type="NCBI Taxonomy" id="827"/>
    <lineage>
        <taxon>Bacteria</taxon>
        <taxon>Pseudomonadati</taxon>
        <taxon>Campylobacterota</taxon>
        <taxon>Epsilonproteobacteria</taxon>
        <taxon>Campylobacterales</taxon>
        <taxon>Campylobacteraceae</taxon>
        <taxon>Campylobacter</taxon>
    </lineage>
</organism>
<dbReference type="NCBIfam" id="TIGR00663">
    <property type="entry name" value="dnan"/>
    <property type="match status" value="1"/>
</dbReference>
<dbReference type="Proteomes" id="UP000234639">
    <property type="component" value="Unassembled WGS sequence"/>
</dbReference>
<dbReference type="Pfam" id="PF02768">
    <property type="entry name" value="DNA_pol3_beta_3"/>
    <property type="match status" value="1"/>
</dbReference>
<proteinExistence type="inferred from homology"/>
<reference evidence="15 16" key="1">
    <citation type="submission" date="2017-12" db="EMBL/GenBank/DDBJ databases">
        <title>Phylogenetic diversity of female urinary microbiome.</title>
        <authorList>
            <person name="Thomas-White K."/>
            <person name="Wolfe A.J."/>
        </authorList>
    </citation>
    <scope>NUCLEOTIDE SEQUENCE [LARGE SCALE GENOMIC DNA]</scope>
    <source>
        <strain evidence="15 16">UMB0112</strain>
    </source>
</reference>
<dbReference type="InterPro" id="IPR046938">
    <property type="entry name" value="DNA_clamp_sf"/>
</dbReference>
<evidence type="ECO:0000256" key="6">
    <source>
        <dbReference type="ARBA" id="ARBA00022695"/>
    </source>
</evidence>
<keyword evidence="7" id="KW-0235">DNA replication</keyword>
<dbReference type="EMBL" id="PKHU01000004">
    <property type="protein sequence ID" value="PKZ29094.1"/>
    <property type="molecule type" value="Genomic_DNA"/>
</dbReference>
<comment type="caution">
    <text evidence="15">The sequence shown here is derived from an EMBL/GenBank/DDBJ whole genome shotgun (WGS) entry which is preliminary data.</text>
</comment>
<dbReference type="SMART" id="SM00480">
    <property type="entry name" value="POL3Bc"/>
    <property type="match status" value="1"/>
</dbReference>
<dbReference type="InterPro" id="IPR022634">
    <property type="entry name" value="DNA_polIII_beta_N"/>
</dbReference>
<dbReference type="GO" id="GO:0009360">
    <property type="term" value="C:DNA polymerase III complex"/>
    <property type="evidence" value="ECO:0007669"/>
    <property type="project" value="InterPro"/>
</dbReference>
<evidence type="ECO:0000256" key="1">
    <source>
        <dbReference type="ARBA" id="ARBA00004496"/>
    </source>
</evidence>
<dbReference type="InterPro" id="IPR022637">
    <property type="entry name" value="DNA_polIII_beta_cen"/>
</dbReference>
<keyword evidence="8" id="KW-0239">DNA-directed DNA polymerase</keyword>
<feature type="domain" description="DNA polymerase III beta sliding clamp central" evidence="13">
    <location>
        <begin position="129"/>
        <end position="239"/>
    </location>
</feature>
<dbReference type="Gene3D" id="3.10.150.10">
    <property type="entry name" value="DNA Polymerase III, subunit A, domain 2"/>
    <property type="match status" value="3"/>
</dbReference>
<comment type="subcellular location">
    <subcellularLocation>
        <location evidence="1">Cytoplasm</location>
    </subcellularLocation>
</comment>
<dbReference type="GO" id="GO:0003677">
    <property type="term" value="F:DNA binding"/>
    <property type="evidence" value="ECO:0007669"/>
    <property type="project" value="UniProtKB-KW"/>
</dbReference>
<evidence type="ECO:0000256" key="7">
    <source>
        <dbReference type="ARBA" id="ARBA00022705"/>
    </source>
</evidence>
<evidence type="ECO:0000256" key="3">
    <source>
        <dbReference type="ARBA" id="ARBA00021035"/>
    </source>
</evidence>
<dbReference type="Pfam" id="PF00712">
    <property type="entry name" value="DNA_pol3_beta"/>
    <property type="match status" value="1"/>
</dbReference>
<name>A0A2I1N9M7_9BACT</name>
<comment type="similarity">
    <text evidence="2">Belongs to the beta sliding clamp family.</text>
</comment>
<dbReference type="AlphaFoldDB" id="A0A2I1N9M7"/>
<dbReference type="RefSeq" id="WP_101637163.1">
    <property type="nucleotide sequence ID" value="NZ_PKHU01000004.1"/>
</dbReference>
<dbReference type="GO" id="GO:0003887">
    <property type="term" value="F:DNA-directed DNA polymerase activity"/>
    <property type="evidence" value="ECO:0007669"/>
    <property type="project" value="UniProtKB-KW"/>
</dbReference>
<evidence type="ECO:0000259" key="14">
    <source>
        <dbReference type="Pfam" id="PF02768"/>
    </source>
</evidence>
<dbReference type="PANTHER" id="PTHR30478">
    <property type="entry name" value="DNA POLYMERASE III SUBUNIT BETA"/>
    <property type="match status" value="1"/>
</dbReference>
<gene>
    <name evidence="15" type="ORF">CYJ41_04445</name>
</gene>
<evidence type="ECO:0000256" key="10">
    <source>
        <dbReference type="ARBA" id="ARBA00030988"/>
    </source>
</evidence>
<evidence type="ECO:0000256" key="2">
    <source>
        <dbReference type="ARBA" id="ARBA00010752"/>
    </source>
</evidence>
<feature type="domain" description="DNA polymerase III beta sliding clamp C-terminal" evidence="14">
    <location>
        <begin position="242"/>
        <end position="346"/>
    </location>
</feature>
<evidence type="ECO:0000259" key="12">
    <source>
        <dbReference type="Pfam" id="PF00712"/>
    </source>
</evidence>
<evidence type="ECO:0000256" key="8">
    <source>
        <dbReference type="ARBA" id="ARBA00022932"/>
    </source>
</evidence>
<evidence type="ECO:0000259" key="13">
    <source>
        <dbReference type="Pfam" id="PF02767"/>
    </source>
</evidence>
<dbReference type="PANTHER" id="PTHR30478:SF0">
    <property type="entry name" value="BETA SLIDING CLAMP"/>
    <property type="match status" value="1"/>
</dbReference>
<dbReference type="CDD" id="cd00140">
    <property type="entry name" value="beta_clamp"/>
    <property type="match status" value="1"/>
</dbReference>
<dbReference type="Pfam" id="PF02767">
    <property type="entry name" value="DNA_pol3_beta_2"/>
    <property type="match status" value="1"/>
</dbReference>
<evidence type="ECO:0000313" key="16">
    <source>
        <dbReference type="Proteomes" id="UP000234639"/>
    </source>
</evidence>
<dbReference type="GO" id="GO:0005737">
    <property type="term" value="C:cytoplasm"/>
    <property type="evidence" value="ECO:0007669"/>
    <property type="project" value="UniProtKB-SubCell"/>
</dbReference>
<dbReference type="SUPFAM" id="SSF55979">
    <property type="entry name" value="DNA clamp"/>
    <property type="match status" value="3"/>
</dbReference>
<evidence type="ECO:0000256" key="11">
    <source>
        <dbReference type="ARBA" id="ARBA00033276"/>
    </source>
</evidence>
<keyword evidence="6" id="KW-0548">Nucleotidyltransferase</keyword>
<keyword evidence="9" id="KW-0238">DNA-binding</keyword>
<evidence type="ECO:0000313" key="15">
    <source>
        <dbReference type="EMBL" id="PKZ29094.1"/>
    </source>
</evidence>